<evidence type="ECO:0000313" key="8">
    <source>
        <dbReference type="EMBL" id="SIT15697.1"/>
    </source>
</evidence>
<keyword evidence="9" id="KW-1185">Reference proteome</keyword>
<dbReference type="SUPFAM" id="SSF52218">
    <property type="entry name" value="Flavoproteins"/>
    <property type="match status" value="1"/>
</dbReference>
<organism evidence="8 9">
    <name type="scientific">Filimonas lacunae</name>
    <dbReference type="NCBI Taxonomy" id="477680"/>
    <lineage>
        <taxon>Bacteria</taxon>
        <taxon>Pseudomonadati</taxon>
        <taxon>Bacteroidota</taxon>
        <taxon>Chitinophagia</taxon>
        <taxon>Chitinophagales</taxon>
        <taxon>Chitinophagaceae</taxon>
        <taxon>Filimonas</taxon>
    </lineage>
</organism>
<comment type="subunit">
    <text evidence="6">Homodimer.</text>
</comment>
<dbReference type="RefSeq" id="WP_076379535.1">
    <property type="nucleotide sequence ID" value="NZ_AP017422.1"/>
</dbReference>
<feature type="binding site" evidence="6">
    <location>
        <begin position="142"/>
        <end position="145"/>
    </location>
    <ligand>
        <name>FMN</name>
        <dbReference type="ChEBI" id="CHEBI:58210"/>
    </ligand>
</feature>
<evidence type="ECO:0000256" key="2">
    <source>
        <dbReference type="ARBA" id="ARBA00022643"/>
    </source>
</evidence>
<keyword evidence="4 6" id="KW-0520">NAD</keyword>
<dbReference type="Proteomes" id="UP000186917">
    <property type="component" value="Unassembled WGS sequence"/>
</dbReference>
<dbReference type="EC" id="1.7.1.17" evidence="6"/>
<comment type="cofactor">
    <cofactor evidence="6">
        <name>FMN</name>
        <dbReference type="ChEBI" id="CHEBI:58210"/>
    </cofactor>
    <text evidence="6">Binds 1 FMN per subunit.</text>
</comment>
<evidence type="ECO:0000256" key="6">
    <source>
        <dbReference type="HAMAP-Rule" id="MF_01216"/>
    </source>
</evidence>
<feature type="binding site" evidence="6">
    <location>
        <begin position="96"/>
        <end position="99"/>
    </location>
    <ligand>
        <name>FMN</name>
        <dbReference type="ChEBI" id="CHEBI:58210"/>
    </ligand>
</feature>
<dbReference type="EMBL" id="FTOR01000004">
    <property type="protein sequence ID" value="SIT15697.1"/>
    <property type="molecule type" value="Genomic_DNA"/>
</dbReference>
<evidence type="ECO:0000256" key="5">
    <source>
        <dbReference type="ARBA" id="ARBA00048542"/>
    </source>
</evidence>
<gene>
    <name evidence="6" type="primary">azoR</name>
    <name evidence="8" type="ORF">SAMN05421788_104187</name>
</gene>
<dbReference type="GO" id="GO:0016655">
    <property type="term" value="F:oxidoreductase activity, acting on NAD(P)H, quinone or similar compound as acceptor"/>
    <property type="evidence" value="ECO:0007669"/>
    <property type="project" value="InterPro"/>
</dbReference>
<name>A0A173M958_9BACT</name>
<sequence length="201" mass="22116">MKKVLHLISSPRTEASVSRQLGSVVIGKLLEKYPGSSLKVRDLAASPVPHLDEIHIQSFFTPVENRSPEQEKAIRYSEEAIAELQEADLVIVEAPMYNFTIPSTLKAYFDHIARAGITFRYVGNGHLPEGLLKNKEAYIITSSGGIYSEGVLKPYDFVEPYLRFFLNLVGIKVIDVFRAEGQAAVGAEAALQKGVEGVVVL</sequence>
<comment type="similarity">
    <text evidence="6">Belongs to the azoreductase type 1 family.</text>
</comment>
<evidence type="ECO:0000259" key="7">
    <source>
        <dbReference type="Pfam" id="PF02525"/>
    </source>
</evidence>
<dbReference type="KEGG" id="fln:FLA_0056"/>
<dbReference type="HAMAP" id="MF_01216">
    <property type="entry name" value="Azoreductase_type1"/>
    <property type="match status" value="1"/>
</dbReference>
<dbReference type="Pfam" id="PF02525">
    <property type="entry name" value="Flavodoxin_2"/>
    <property type="match status" value="1"/>
</dbReference>
<keyword evidence="2 6" id="KW-0288">FMN</keyword>
<evidence type="ECO:0000313" key="9">
    <source>
        <dbReference type="Proteomes" id="UP000186917"/>
    </source>
</evidence>
<feature type="domain" description="Flavodoxin-like fold" evidence="7">
    <location>
        <begin position="2"/>
        <end position="194"/>
    </location>
</feature>
<dbReference type="GO" id="GO:0009055">
    <property type="term" value="F:electron transfer activity"/>
    <property type="evidence" value="ECO:0007669"/>
    <property type="project" value="UniProtKB-UniRule"/>
</dbReference>
<reference evidence="9" key="1">
    <citation type="submission" date="2017-01" db="EMBL/GenBank/DDBJ databases">
        <authorList>
            <person name="Varghese N."/>
            <person name="Submissions S."/>
        </authorList>
    </citation>
    <scope>NUCLEOTIDE SEQUENCE [LARGE SCALE GENOMIC DNA]</scope>
    <source>
        <strain evidence="9">DSM 21054</strain>
    </source>
</reference>
<comment type="catalytic activity">
    <reaction evidence="5">
        <text>N,N-dimethyl-1,4-phenylenediamine + anthranilate + 2 NAD(+) = 2-(4-dimethylaminophenyl)diazenylbenzoate + 2 NADH + 2 H(+)</text>
        <dbReference type="Rhea" id="RHEA:55872"/>
        <dbReference type="ChEBI" id="CHEBI:15378"/>
        <dbReference type="ChEBI" id="CHEBI:15783"/>
        <dbReference type="ChEBI" id="CHEBI:16567"/>
        <dbReference type="ChEBI" id="CHEBI:57540"/>
        <dbReference type="ChEBI" id="CHEBI:57945"/>
        <dbReference type="ChEBI" id="CHEBI:71579"/>
        <dbReference type="EC" id="1.7.1.17"/>
    </reaction>
    <physiologicalReaction direction="right-to-left" evidence="5">
        <dbReference type="Rhea" id="RHEA:55874"/>
    </physiologicalReaction>
</comment>
<proteinExistence type="inferred from homology"/>
<protein>
    <recommendedName>
        <fullName evidence="6">FMN dependent NADH:quinone oxidoreductase</fullName>
        <ecNumber evidence="6">1.6.5.-</ecNumber>
    </recommendedName>
    <alternativeName>
        <fullName evidence="6">Azo-dye reductase</fullName>
    </alternativeName>
    <alternativeName>
        <fullName evidence="6">FMN-dependent NADH-azo compound oxidoreductase</fullName>
    </alternativeName>
    <alternativeName>
        <fullName evidence="6">FMN-dependent NADH-azoreductase</fullName>
        <ecNumber evidence="6">1.7.1.17</ecNumber>
    </alternativeName>
</protein>
<feature type="binding site" evidence="6">
    <location>
        <position position="10"/>
    </location>
    <ligand>
        <name>FMN</name>
        <dbReference type="ChEBI" id="CHEBI:58210"/>
    </ligand>
</feature>
<dbReference type="InterPro" id="IPR050104">
    <property type="entry name" value="FMN-dep_NADH:Q_OxRdtase_AzoR1"/>
</dbReference>
<dbReference type="PANTHER" id="PTHR43741:SF2">
    <property type="entry name" value="FMN-DEPENDENT NADH:QUINONE OXIDOREDUCTASE"/>
    <property type="match status" value="1"/>
</dbReference>
<comment type="function">
    <text evidence="6">Also exhibits azoreductase activity. Catalyzes the reductive cleavage of the azo bond in aromatic azo compounds to the corresponding amines.</text>
</comment>
<dbReference type="AlphaFoldDB" id="A0A173M958"/>
<dbReference type="EC" id="1.6.5.-" evidence="6"/>
<dbReference type="InterPro" id="IPR029039">
    <property type="entry name" value="Flavoprotein-like_sf"/>
</dbReference>
<feature type="binding site" evidence="6">
    <location>
        <begin position="16"/>
        <end position="18"/>
    </location>
    <ligand>
        <name>FMN</name>
        <dbReference type="ChEBI" id="CHEBI:58210"/>
    </ligand>
</feature>
<dbReference type="GO" id="GO:0016652">
    <property type="term" value="F:oxidoreductase activity, acting on NAD(P)H as acceptor"/>
    <property type="evidence" value="ECO:0007669"/>
    <property type="project" value="UniProtKB-UniRule"/>
</dbReference>
<keyword evidence="1 6" id="KW-0285">Flavoprotein</keyword>
<dbReference type="OrthoDB" id="9805013at2"/>
<dbReference type="Gene3D" id="3.40.50.360">
    <property type="match status" value="1"/>
</dbReference>
<keyword evidence="3 6" id="KW-0560">Oxidoreductase</keyword>
<evidence type="ECO:0000256" key="3">
    <source>
        <dbReference type="ARBA" id="ARBA00023002"/>
    </source>
</evidence>
<comment type="function">
    <text evidence="6">Quinone reductase that provides resistance to thiol-specific stress caused by electrophilic quinones.</text>
</comment>
<comment type="catalytic activity">
    <reaction evidence="6">
        <text>2 a quinone + NADH + H(+) = 2 a 1,4-benzosemiquinone + NAD(+)</text>
        <dbReference type="Rhea" id="RHEA:65952"/>
        <dbReference type="ChEBI" id="CHEBI:15378"/>
        <dbReference type="ChEBI" id="CHEBI:57540"/>
        <dbReference type="ChEBI" id="CHEBI:57945"/>
        <dbReference type="ChEBI" id="CHEBI:132124"/>
        <dbReference type="ChEBI" id="CHEBI:134225"/>
    </reaction>
</comment>
<evidence type="ECO:0000256" key="1">
    <source>
        <dbReference type="ARBA" id="ARBA00022630"/>
    </source>
</evidence>
<dbReference type="GO" id="GO:0010181">
    <property type="term" value="F:FMN binding"/>
    <property type="evidence" value="ECO:0007669"/>
    <property type="project" value="UniProtKB-UniRule"/>
</dbReference>
<dbReference type="InterPro" id="IPR023048">
    <property type="entry name" value="NADH:quinone_OxRdtase_FMN_depd"/>
</dbReference>
<accession>A0A173M958</accession>
<dbReference type="PANTHER" id="PTHR43741">
    <property type="entry name" value="FMN-DEPENDENT NADH-AZOREDUCTASE 1"/>
    <property type="match status" value="1"/>
</dbReference>
<dbReference type="InterPro" id="IPR003680">
    <property type="entry name" value="Flavodoxin_fold"/>
</dbReference>
<evidence type="ECO:0000256" key="4">
    <source>
        <dbReference type="ARBA" id="ARBA00023027"/>
    </source>
</evidence>